<dbReference type="EMBL" id="LFJN01000013">
    <property type="protein sequence ID" value="KPI40037.1"/>
    <property type="molecule type" value="Genomic_DNA"/>
</dbReference>
<feature type="transmembrane region" description="Helical" evidence="6">
    <location>
        <begin position="324"/>
        <end position="347"/>
    </location>
</feature>
<feature type="transmembrane region" description="Helical" evidence="6">
    <location>
        <begin position="196"/>
        <end position="216"/>
    </location>
</feature>
<feature type="transmembrane region" description="Helical" evidence="6">
    <location>
        <begin position="405"/>
        <end position="425"/>
    </location>
</feature>
<dbReference type="STRING" id="1664694.A0A0N1H953"/>
<gene>
    <name evidence="7" type="ORF">AB675_11568</name>
</gene>
<evidence type="ECO:0000256" key="6">
    <source>
        <dbReference type="SAM" id="Phobius"/>
    </source>
</evidence>
<feature type="transmembrane region" description="Helical" evidence="6">
    <location>
        <begin position="446"/>
        <end position="467"/>
    </location>
</feature>
<feature type="transmembrane region" description="Helical" evidence="6">
    <location>
        <begin position="73"/>
        <end position="99"/>
    </location>
</feature>
<keyword evidence="4 6" id="KW-1133">Transmembrane helix</keyword>
<name>A0A0N1H953_9EURO</name>
<comment type="subcellular location">
    <subcellularLocation>
        <location evidence="1">Membrane</location>
        <topology evidence="1">Multi-pass membrane protein</topology>
    </subcellularLocation>
</comment>
<feature type="transmembrane region" description="Helical" evidence="6">
    <location>
        <begin position="479"/>
        <end position="497"/>
    </location>
</feature>
<protein>
    <submittedName>
        <fullName evidence="7">Choline transport protein</fullName>
    </submittedName>
</protein>
<dbReference type="Pfam" id="PF13520">
    <property type="entry name" value="AA_permease_2"/>
    <property type="match status" value="1"/>
</dbReference>
<proteinExistence type="predicted"/>
<feature type="transmembrane region" description="Helical" evidence="6">
    <location>
        <begin position="41"/>
        <end position="67"/>
    </location>
</feature>
<evidence type="ECO:0000256" key="2">
    <source>
        <dbReference type="ARBA" id="ARBA00022448"/>
    </source>
</evidence>
<evidence type="ECO:0000256" key="3">
    <source>
        <dbReference type="ARBA" id="ARBA00022692"/>
    </source>
</evidence>
<dbReference type="PANTHER" id="PTHR45649">
    <property type="entry name" value="AMINO-ACID PERMEASE BAT1"/>
    <property type="match status" value="1"/>
</dbReference>
<dbReference type="OrthoDB" id="2417308at2759"/>
<keyword evidence="5 6" id="KW-0472">Membrane</keyword>
<feature type="transmembrane region" description="Helical" evidence="6">
    <location>
        <begin position="163"/>
        <end position="184"/>
    </location>
</feature>
<dbReference type="RefSeq" id="XP_018000000.1">
    <property type="nucleotide sequence ID" value="XM_018140427.1"/>
</dbReference>
<dbReference type="Gene3D" id="1.20.1740.10">
    <property type="entry name" value="Amino acid/polyamine transporter I"/>
    <property type="match status" value="1"/>
</dbReference>
<accession>A0A0N1H953</accession>
<evidence type="ECO:0000256" key="1">
    <source>
        <dbReference type="ARBA" id="ARBA00004141"/>
    </source>
</evidence>
<feature type="transmembrane region" description="Helical" evidence="6">
    <location>
        <begin position="236"/>
        <end position="261"/>
    </location>
</feature>
<comment type="caution">
    <text evidence="7">The sequence shown here is derived from an EMBL/GenBank/DDBJ whole genome shotgun (WGS) entry which is preliminary data.</text>
</comment>
<keyword evidence="2" id="KW-0813">Transport</keyword>
<evidence type="ECO:0000256" key="4">
    <source>
        <dbReference type="ARBA" id="ARBA00022989"/>
    </source>
</evidence>
<dbReference type="Proteomes" id="UP000038010">
    <property type="component" value="Unassembled WGS sequence"/>
</dbReference>
<feature type="transmembrane region" description="Helical" evidence="6">
    <location>
        <begin position="120"/>
        <end position="143"/>
    </location>
</feature>
<dbReference type="GeneID" id="28732308"/>
<sequence>MATAPPASKVDMPEVAMVTSEAAGSVTPTVEARELRPRFSILSAIGIQFSISATPLAVGVYITLILGAGGSPYFFYAFLVAATGQMLICICLAEIASVFPHASGQVFWTAAMAPPKYARFLSYWNGACTTLGWIFADAGTFVFTANIWQSVMVIRNPSWEPHIWQIYLLSCGCATVGLILNIWLFDYYPHVTRSMVVFINLGTVYVLVALLVRTHPKASAHTVFLDVINETGWSSNGLVFLLCFLPGCISVCCFDTAAHMAEEMDDPARQVPLVMVGGSLLCACTAIPMILVYLFCTYNPVALLEPIGGQPIFQVFNDGFKSDALLVVAMIIYCIAYLSSCPATIATSSRLVWSFAKHGSLPFPRWFGYVHPKSQIPTNAVYFTVVVSLMVSLLLFGPSTILNGVFGAGAVCFFFSYGLPIWLNVGTWGRQLPKTRYFNLGRLSMPISIAAIAWQLLSVVFLCFPLYKPITTTNMNWASAAAFVGLAIFMINWFAYAKRHYHAPKSLYVSALHGPDGRHAGEVTHELSDSEQGAHNKIS</sequence>
<organism evidence="7 8">
    <name type="scientific">Cyphellophora attinorum</name>
    <dbReference type="NCBI Taxonomy" id="1664694"/>
    <lineage>
        <taxon>Eukaryota</taxon>
        <taxon>Fungi</taxon>
        <taxon>Dikarya</taxon>
        <taxon>Ascomycota</taxon>
        <taxon>Pezizomycotina</taxon>
        <taxon>Eurotiomycetes</taxon>
        <taxon>Chaetothyriomycetidae</taxon>
        <taxon>Chaetothyriales</taxon>
        <taxon>Cyphellophoraceae</taxon>
        <taxon>Cyphellophora</taxon>
    </lineage>
</organism>
<dbReference type="GO" id="GO:0016020">
    <property type="term" value="C:membrane"/>
    <property type="evidence" value="ECO:0007669"/>
    <property type="project" value="UniProtKB-SubCell"/>
</dbReference>
<evidence type="ECO:0000256" key="5">
    <source>
        <dbReference type="ARBA" id="ARBA00023136"/>
    </source>
</evidence>
<dbReference type="VEuPathDB" id="FungiDB:AB675_11568"/>
<reference evidence="7 8" key="1">
    <citation type="submission" date="2015-06" db="EMBL/GenBank/DDBJ databases">
        <title>Draft genome of the ant-associated black yeast Phialophora attae CBS 131958.</title>
        <authorList>
            <person name="Moreno L.F."/>
            <person name="Stielow B.J."/>
            <person name="de Hoog S."/>
            <person name="Vicente V.A."/>
            <person name="Weiss V.A."/>
            <person name="de Vries M."/>
            <person name="Cruz L.M."/>
            <person name="Souza E.M."/>
        </authorList>
    </citation>
    <scope>NUCLEOTIDE SEQUENCE [LARGE SCALE GENOMIC DNA]</scope>
    <source>
        <strain evidence="7 8">CBS 131958</strain>
    </source>
</reference>
<evidence type="ECO:0000313" key="8">
    <source>
        <dbReference type="Proteomes" id="UP000038010"/>
    </source>
</evidence>
<dbReference type="InterPro" id="IPR002293">
    <property type="entry name" value="AA/rel_permease1"/>
</dbReference>
<keyword evidence="3 6" id="KW-0812">Transmembrane</keyword>
<evidence type="ECO:0000313" key="7">
    <source>
        <dbReference type="EMBL" id="KPI40037.1"/>
    </source>
</evidence>
<dbReference type="AlphaFoldDB" id="A0A0N1H953"/>
<dbReference type="PIRSF" id="PIRSF006060">
    <property type="entry name" value="AA_transporter"/>
    <property type="match status" value="1"/>
</dbReference>
<dbReference type="GO" id="GO:0022857">
    <property type="term" value="F:transmembrane transporter activity"/>
    <property type="evidence" value="ECO:0007669"/>
    <property type="project" value="InterPro"/>
</dbReference>
<dbReference type="PANTHER" id="PTHR45649:SF16">
    <property type="entry name" value="7-KETO 8-AMINOPELARGONIC ACID TRANSPORTER"/>
    <property type="match status" value="1"/>
</dbReference>
<feature type="transmembrane region" description="Helical" evidence="6">
    <location>
        <begin position="273"/>
        <end position="295"/>
    </location>
</feature>
<feature type="transmembrane region" description="Helical" evidence="6">
    <location>
        <begin position="380"/>
        <end position="399"/>
    </location>
</feature>
<keyword evidence="8" id="KW-1185">Reference proteome</keyword>